<organism evidence="1">
    <name type="scientific">marine sediment metagenome</name>
    <dbReference type="NCBI Taxonomy" id="412755"/>
    <lineage>
        <taxon>unclassified sequences</taxon>
        <taxon>metagenomes</taxon>
        <taxon>ecological metagenomes</taxon>
    </lineage>
</organism>
<protein>
    <submittedName>
        <fullName evidence="1">Uncharacterized protein</fullName>
    </submittedName>
</protein>
<feature type="non-terminal residue" evidence="1">
    <location>
        <position position="1"/>
    </location>
</feature>
<accession>A0A0F8YN99</accession>
<proteinExistence type="predicted"/>
<sequence>ERGLVALSDDKRMELQDNVLDAVAMDPKQ</sequence>
<reference evidence="1" key="1">
    <citation type="journal article" date="2015" name="Nature">
        <title>Complex archaea that bridge the gap between prokaryotes and eukaryotes.</title>
        <authorList>
            <person name="Spang A."/>
            <person name="Saw J.H."/>
            <person name="Jorgensen S.L."/>
            <person name="Zaremba-Niedzwiedzka K."/>
            <person name="Martijn J."/>
            <person name="Lind A.E."/>
            <person name="van Eijk R."/>
            <person name="Schleper C."/>
            <person name="Guy L."/>
            <person name="Ettema T.J."/>
        </authorList>
    </citation>
    <scope>NUCLEOTIDE SEQUENCE</scope>
</reference>
<dbReference type="EMBL" id="LAZR01052477">
    <property type="protein sequence ID" value="KKK82868.1"/>
    <property type="molecule type" value="Genomic_DNA"/>
</dbReference>
<dbReference type="AlphaFoldDB" id="A0A0F8YN99"/>
<gene>
    <name evidence="1" type="ORF">LCGC14_2799080</name>
</gene>
<evidence type="ECO:0000313" key="1">
    <source>
        <dbReference type="EMBL" id="KKK82868.1"/>
    </source>
</evidence>
<name>A0A0F8YN99_9ZZZZ</name>
<comment type="caution">
    <text evidence="1">The sequence shown here is derived from an EMBL/GenBank/DDBJ whole genome shotgun (WGS) entry which is preliminary data.</text>
</comment>